<dbReference type="Pfam" id="PF01970">
    <property type="entry name" value="TctA"/>
    <property type="match status" value="1"/>
</dbReference>
<feature type="transmembrane region" description="Helical" evidence="2">
    <location>
        <begin position="144"/>
        <end position="160"/>
    </location>
</feature>
<dbReference type="EMBL" id="AP014924">
    <property type="protein sequence ID" value="BAS27829.1"/>
    <property type="molecule type" value="Genomic_DNA"/>
</dbReference>
<dbReference type="PANTHER" id="PTHR35342:SF5">
    <property type="entry name" value="TRICARBOXYLIC TRANSPORT PROTEIN"/>
    <property type="match status" value="1"/>
</dbReference>
<dbReference type="AlphaFoldDB" id="A0A0K2SLX7"/>
<evidence type="ECO:0000259" key="3">
    <source>
        <dbReference type="Pfam" id="PF01970"/>
    </source>
</evidence>
<feature type="transmembrane region" description="Helical" evidence="2">
    <location>
        <begin position="463"/>
        <end position="488"/>
    </location>
</feature>
<evidence type="ECO:0000313" key="4">
    <source>
        <dbReference type="EMBL" id="BAS27829.1"/>
    </source>
</evidence>
<name>A0A0K2SLX7_LIMPI</name>
<feature type="domain" description="DUF112" evidence="3">
    <location>
        <begin position="19"/>
        <end position="438"/>
    </location>
</feature>
<evidence type="ECO:0000256" key="2">
    <source>
        <dbReference type="SAM" id="Phobius"/>
    </source>
</evidence>
<evidence type="ECO:0000313" key="5">
    <source>
        <dbReference type="Proteomes" id="UP000065807"/>
    </source>
</evidence>
<reference evidence="5" key="2">
    <citation type="journal article" date="2016" name="Int. J. Syst. Evol. Microbiol.">
        <title>Complete genome sequence and cell structure of Limnochorda pilosa, a Gram-negative spore-former within the phylum Firmicutes.</title>
        <authorList>
            <person name="Watanabe M."/>
            <person name="Kojima H."/>
            <person name="Fukui M."/>
        </authorList>
    </citation>
    <scope>NUCLEOTIDE SEQUENCE [LARGE SCALE GENOMIC DNA]</scope>
    <source>
        <strain evidence="5">HC45</strain>
    </source>
</reference>
<reference evidence="5" key="1">
    <citation type="submission" date="2015-07" db="EMBL/GenBank/DDBJ databases">
        <title>Complete genome sequence and phylogenetic analysis of Limnochorda pilosa.</title>
        <authorList>
            <person name="Watanabe M."/>
            <person name="Kojima H."/>
            <person name="Fukui M."/>
        </authorList>
    </citation>
    <scope>NUCLEOTIDE SEQUENCE [LARGE SCALE GENOMIC DNA]</scope>
    <source>
        <strain evidence="5">HC45</strain>
    </source>
</reference>
<dbReference type="RefSeq" id="WP_082726091.1">
    <property type="nucleotide sequence ID" value="NZ_AP014924.1"/>
</dbReference>
<dbReference type="Proteomes" id="UP000065807">
    <property type="component" value="Chromosome"/>
</dbReference>
<dbReference type="KEGG" id="lpil:LIP_1988"/>
<organism evidence="4 5">
    <name type="scientific">Limnochorda pilosa</name>
    <dbReference type="NCBI Taxonomy" id="1555112"/>
    <lineage>
        <taxon>Bacteria</taxon>
        <taxon>Bacillati</taxon>
        <taxon>Bacillota</taxon>
        <taxon>Limnochordia</taxon>
        <taxon>Limnochordales</taxon>
        <taxon>Limnochordaceae</taxon>
        <taxon>Limnochorda</taxon>
    </lineage>
</organism>
<keyword evidence="5" id="KW-1185">Reference proteome</keyword>
<feature type="transmembrane region" description="Helical" evidence="2">
    <location>
        <begin position="388"/>
        <end position="406"/>
    </location>
</feature>
<dbReference type="PATRIC" id="fig|1555112.3.peg.2023"/>
<gene>
    <name evidence="4" type="ORF">LIP_1988</name>
</gene>
<keyword evidence="2" id="KW-0812">Transmembrane</keyword>
<feature type="compositionally biased region" description="Basic and acidic residues" evidence="1">
    <location>
        <begin position="531"/>
        <end position="540"/>
    </location>
</feature>
<evidence type="ECO:0000256" key="1">
    <source>
        <dbReference type="SAM" id="MobiDB-lite"/>
    </source>
</evidence>
<feature type="compositionally biased region" description="Gly residues" evidence="1">
    <location>
        <begin position="498"/>
        <end position="510"/>
    </location>
</feature>
<feature type="transmembrane region" description="Helical" evidence="2">
    <location>
        <begin position="106"/>
        <end position="132"/>
    </location>
</feature>
<keyword evidence="2" id="KW-1133">Transmembrane helix</keyword>
<feature type="region of interest" description="Disordered" evidence="1">
    <location>
        <begin position="498"/>
        <end position="540"/>
    </location>
</feature>
<feature type="transmembrane region" description="Helical" evidence="2">
    <location>
        <begin position="167"/>
        <end position="186"/>
    </location>
</feature>
<protein>
    <submittedName>
        <fullName evidence="4">C4-dicarboxylate ABC transporter permease</fullName>
    </submittedName>
</protein>
<feature type="transmembrane region" description="Helical" evidence="2">
    <location>
        <begin position="318"/>
        <end position="338"/>
    </location>
</feature>
<dbReference type="OrthoDB" id="9781349at2"/>
<accession>A0A0K2SLX7</accession>
<dbReference type="PANTHER" id="PTHR35342">
    <property type="entry name" value="TRICARBOXYLIC TRANSPORT PROTEIN"/>
    <property type="match status" value="1"/>
</dbReference>
<sequence>MDAVLAGLANNFAPLNALLLGLGVLGGIVVGSLPGLTATMGLALLVPFTFAMRPETGLVMLGGLYVGAMYGDAIPASLINTPGTPSAIATSFDGYPLTRQGKAQHALVAAAFSSMVGAVVGGVVLLTLSPPLAEASLRFGPPEYFWMAVFGLTIIGTLASGSMWKGLAGGALGLLISTVGIAPIGGDVRFTFGLASLQAGIDLIVALIGFFCLPQVFRMVEERHQRYQVAEYRERPGVVAEVVAELVGKPFLLIRSSIIGTVVGIVPGAGGNIASLISYNEAARWSGRPEQFGKGIIDGVAASESANNAVAPGAMVPLLTLGIPGSPASAVILGALLLHGMRPGADLYSVHASVTYTFIWAMILAGFVTFGLGMVLSRYIARIINVPINLLVPFIVFLSVIGSFAVRNNLLDVAVMLGFGILGYVTEKLGLQPGPIVLGLILGPIAEQGLVQSLLMGRATGSLAAVFFTRPISIALILLSLVSAAWPVASRWVARSRGGAGERVGSGGPGPAGPQRTSVAGLAVGGSTPSQREEVGRQDG</sequence>
<proteinExistence type="predicted"/>
<keyword evidence="2" id="KW-0472">Membrane</keyword>
<feature type="transmembrane region" description="Helical" evidence="2">
    <location>
        <begin position="358"/>
        <end position="376"/>
    </location>
</feature>
<feature type="transmembrane region" description="Helical" evidence="2">
    <location>
        <begin position="20"/>
        <end position="46"/>
    </location>
</feature>
<dbReference type="STRING" id="1555112.LIP_1988"/>
<dbReference type="InterPro" id="IPR002823">
    <property type="entry name" value="DUF112_TM"/>
</dbReference>
<feature type="transmembrane region" description="Helical" evidence="2">
    <location>
        <begin position="192"/>
        <end position="213"/>
    </location>
</feature>